<organism evidence="1 2">
    <name type="scientific">Klenkia sesuvii</name>
    <dbReference type="NCBI Taxonomy" id="3103137"/>
    <lineage>
        <taxon>Bacteria</taxon>
        <taxon>Bacillati</taxon>
        <taxon>Actinomycetota</taxon>
        <taxon>Actinomycetes</taxon>
        <taxon>Geodermatophilales</taxon>
        <taxon>Geodermatophilaceae</taxon>
        <taxon>Klenkia</taxon>
    </lineage>
</organism>
<accession>A0ABU8DZ55</accession>
<reference evidence="1 2" key="1">
    <citation type="submission" date="2024-03" db="EMBL/GenBank/DDBJ databases">
        <title>Draft genome sequence of Klenkia sp. LSe6-5.</title>
        <authorList>
            <person name="Duangmal K."/>
            <person name="Chantavorakit T."/>
        </authorList>
    </citation>
    <scope>NUCLEOTIDE SEQUENCE [LARGE SCALE GENOMIC DNA]</scope>
    <source>
        <strain evidence="1 2">LSe6-5</strain>
    </source>
</reference>
<evidence type="ECO:0000313" key="1">
    <source>
        <dbReference type="EMBL" id="MEI4274106.1"/>
    </source>
</evidence>
<gene>
    <name evidence="1" type="ORF">TEK04_20470</name>
</gene>
<comment type="caution">
    <text evidence="1">The sequence shown here is derived from an EMBL/GenBank/DDBJ whole genome shotgun (WGS) entry which is preliminary data.</text>
</comment>
<proteinExistence type="predicted"/>
<sequence length="84" mass="8943">MSWAGVVGARARLVFRGTPGVQVELDPAGWQELAGQVPAWRRRLARARPHRSGGGSWTPSVFVGVPSETLAGWITAAAEQHRGG</sequence>
<dbReference type="Proteomes" id="UP001361570">
    <property type="component" value="Unassembled WGS sequence"/>
</dbReference>
<name>A0ABU8DZ55_9ACTN</name>
<dbReference type="EMBL" id="JBAPLU010000035">
    <property type="protein sequence ID" value="MEI4274106.1"/>
    <property type="molecule type" value="Genomic_DNA"/>
</dbReference>
<keyword evidence="2" id="KW-1185">Reference proteome</keyword>
<dbReference type="RefSeq" id="WP_336406221.1">
    <property type="nucleotide sequence ID" value="NZ_JBAPLU010000035.1"/>
</dbReference>
<evidence type="ECO:0000313" key="2">
    <source>
        <dbReference type="Proteomes" id="UP001361570"/>
    </source>
</evidence>
<protein>
    <submittedName>
        <fullName evidence="1">Uncharacterized protein</fullName>
    </submittedName>
</protein>